<comment type="similarity">
    <text evidence="2">Belongs to the SusD family.</text>
</comment>
<feature type="domain" description="RagB/SusD" evidence="6">
    <location>
        <begin position="352"/>
        <end position="503"/>
    </location>
</feature>
<keyword evidence="4" id="KW-0472">Membrane</keyword>
<dbReference type="Pfam" id="PF14322">
    <property type="entry name" value="SusD-like_3"/>
    <property type="match status" value="1"/>
</dbReference>
<keyword evidence="9" id="KW-1185">Reference proteome</keyword>
<evidence type="ECO:0000256" key="2">
    <source>
        <dbReference type="ARBA" id="ARBA00006275"/>
    </source>
</evidence>
<dbReference type="GO" id="GO:0009279">
    <property type="term" value="C:cell outer membrane"/>
    <property type="evidence" value="ECO:0007669"/>
    <property type="project" value="UniProtKB-SubCell"/>
</dbReference>
<reference evidence="8 9" key="1">
    <citation type="submission" date="2019-01" db="EMBL/GenBank/DDBJ databases">
        <authorList>
            <person name="Chen W.-M."/>
        </authorList>
    </citation>
    <scope>NUCLEOTIDE SEQUENCE [LARGE SCALE GENOMIC DNA]</scope>
    <source>
        <strain evidence="8 9">FSY-15</strain>
    </source>
</reference>
<dbReference type="OrthoDB" id="636214at2"/>
<evidence type="ECO:0000259" key="7">
    <source>
        <dbReference type="Pfam" id="PF14322"/>
    </source>
</evidence>
<protein>
    <submittedName>
        <fullName evidence="8">RagB/SusD family nutrient uptake outer membrane protein</fullName>
    </submittedName>
</protein>
<dbReference type="Proteomes" id="UP000282832">
    <property type="component" value="Unassembled WGS sequence"/>
</dbReference>
<accession>A0A437PMT9</accession>
<evidence type="ECO:0000256" key="3">
    <source>
        <dbReference type="ARBA" id="ARBA00022729"/>
    </source>
</evidence>
<dbReference type="Gene3D" id="1.25.40.390">
    <property type="match status" value="1"/>
</dbReference>
<comment type="subcellular location">
    <subcellularLocation>
        <location evidence="1">Cell outer membrane</location>
    </subcellularLocation>
</comment>
<sequence length="504" mass="56072">MKNKIILICLLAVGLTGCTESFLDITPETNLSSVTFFKTQADFEQAVNACYVPLRTIYNDRSWLLSEMHSDNTYYARNTAFGATEQQEDLADFSIPVSGGLTTNTHVLNQYRQDYLIIARANQVLDLIDKVDFDATAKANLKGQAQFLRGFAYFELYRYFNKAPLQLKPVTGRETAAAPLGTAADLEKIIIDDLTGAAASLKKKSAQEAGRATSGAAKTVLANLYIIKKDWANAEKLLREVVADGGYSLIPDFNNVFSTSTANKNNAESVFEVQFQEGSNGYNGTFMYNFLPRPMLEAELKTLSGTSNPQPQTGEGNNIPTPNVIAAFEAGDLRKDASIGYITCSTTLWEGKTYPIIKKYMKTHALNGNHGMNWPVYRYSEVLLFLAEALNEQGKTAEAATYMNMVRKRAGLGETTAADQASFRTALMKERRVELAFENKRWHDLVRTDTYKSVITAYGAEIKANPFSYYYQKGYTLRSNSFSVIEKYYPMPADEAALNPNLTK</sequence>
<dbReference type="Pfam" id="PF07980">
    <property type="entry name" value="SusD_RagB"/>
    <property type="match status" value="1"/>
</dbReference>
<dbReference type="CDD" id="cd08977">
    <property type="entry name" value="SusD"/>
    <property type="match status" value="1"/>
</dbReference>
<dbReference type="PROSITE" id="PS51257">
    <property type="entry name" value="PROKAR_LIPOPROTEIN"/>
    <property type="match status" value="1"/>
</dbReference>
<evidence type="ECO:0000256" key="5">
    <source>
        <dbReference type="ARBA" id="ARBA00023237"/>
    </source>
</evidence>
<evidence type="ECO:0000256" key="1">
    <source>
        <dbReference type="ARBA" id="ARBA00004442"/>
    </source>
</evidence>
<keyword evidence="3" id="KW-0732">Signal</keyword>
<evidence type="ECO:0000256" key="4">
    <source>
        <dbReference type="ARBA" id="ARBA00023136"/>
    </source>
</evidence>
<evidence type="ECO:0000259" key="6">
    <source>
        <dbReference type="Pfam" id="PF07980"/>
    </source>
</evidence>
<evidence type="ECO:0000313" key="9">
    <source>
        <dbReference type="Proteomes" id="UP000282832"/>
    </source>
</evidence>
<dbReference type="InterPro" id="IPR011990">
    <property type="entry name" value="TPR-like_helical_dom_sf"/>
</dbReference>
<organism evidence="8 9">
    <name type="scientific">Sandaracinomonas limnophila</name>
    <dbReference type="NCBI Taxonomy" id="1862386"/>
    <lineage>
        <taxon>Bacteria</taxon>
        <taxon>Pseudomonadati</taxon>
        <taxon>Bacteroidota</taxon>
        <taxon>Cytophagia</taxon>
        <taxon>Cytophagales</taxon>
        <taxon>Flectobacillaceae</taxon>
        <taxon>Sandaracinomonas</taxon>
    </lineage>
</organism>
<feature type="domain" description="SusD-like N-terminal" evidence="7">
    <location>
        <begin position="22"/>
        <end position="225"/>
    </location>
</feature>
<evidence type="ECO:0000313" key="8">
    <source>
        <dbReference type="EMBL" id="RVU23394.1"/>
    </source>
</evidence>
<gene>
    <name evidence="8" type="ORF">EOJ36_11730</name>
</gene>
<dbReference type="SUPFAM" id="SSF48452">
    <property type="entry name" value="TPR-like"/>
    <property type="match status" value="1"/>
</dbReference>
<keyword evidence="5" id="KW-0998">Cell outer membrane</keyword>
<dbReference type="AlphaFoldDB" id="A0A437PMT9"/>
<dbReference type="RefSeq" id="WP_127805606.1">
    <property type="nucleotide sequence ID" value="NZ_SACY01000006.1"/>
</dbReference>
<proteinExistence type="inferred from homology"/>
<dbReference type="InterPro" id="IPR033985">
    <property type="entry name" value="SusD-like_N"/>
</dbReference>
<comment type="caution">
    <text evidence="8">The sequence shown here is derived from an EMBL/GenBank/DDBJ whole genome shotgun (WGS) entry which is preliminary data.</text>
</comment>
<dbReference type="InterPro" id="IPR012944">
    <property type="entry name" value="SusD_RagB_dom"/>
</dbReference>
<dbReference type="EMBL" id="SACY01000006">
    <property type="protein sequence ID" value="RVU23394.1"/>
    <property type="molecule type" value="Genomic_DNA"/>
</dbReference>
<name>A0A437PMT9_9BACT</name>